<feature type="transmembrane region" description="Helical" evidence="10">
    <location>
        <begin position="38"/>
        <end position="59"/>
    </location>
</feature>
<evidence type="ECO:0000259" key="11">
    <source>
        <dbReference type="SMART" id="SM00756"/>
    </source>
</evidence>
<evidence type="ECO:0000313" key="13">
    <source>
        <dbReference type="Proteomes" id="UP000602653"/>
    </source>
</evidence>
<keyword evidence="9" id="KW-0676">Redox-active center</keyword>
<dbReference type="InterPro" id="IPR012932">
    <property type="entry name" value="VKOR"/>
</dbReference>
<keyword evidence="8" id="KW-1015">Disulfide bond</keyword>
<evidence type="ECO:0000256" key="5">
    <source>
        <dbReference type="ARBA" id="ARBA00022989"/>
    </source>
</evidence>
<keyword evidence="7 10" id="KW-0472">Membrane</keyword>
<gene>
    <name evidence="12" type="ORF">JTE88_05150</name>
</gene>
<feature type="domain" description="Vitamin K epoxide reductase" evidence="11">
    <location>
        <begin position="35"/>
        <end position="177"/>
    </location>
</feature>
<comment type="similarity">
    <text evidence="2">Belongs to the VKOR family.</text>
</comment>
<dbReference type="RefSeq" id="WP_204423202.1">
    <property type="nucleotide sequence ID" value="NZ_CP070228.1"/>
</dbReference>
<protein>
    <submittedName>
        <fullName evidence="12">Vitamin K epoxide reductase family protein</fullName>
    </submittedName>
</protein>
<organism evidence="12 13">
    <name type="scientific">Arcanobacterium phocisimile</name>
    <dbReference type="NCBI Taxonomy" id="1302235"/>
    <lineage>
        <taxon>Bacteria</taxon>
        <taxon>Bacillati</taxon>
        <taxon>Actinomycetota</taxon>
        <taxon>Actinomycetes</taxon>
        <taxon>Actinomycetales</taxon>
        <taxon>Actinomycetaceae</taxon>
        <taxon>Arcanobacterium</taxon>
    </lineage>
</organism>
<name>A0ABX7IEW7_9ACTO</name>
<evidence type="ECO:0000256" key="10">
    <source>
        <dbReference type="SAM" id="Phobius"/>
    </source>
</evidence>
<dbReference type="EMBL" id="CP070228">
    <property type="protein sequence ID" value="QRV01502.1"/>
    <property type="molecule type" value="Genomic_DNA"/>
</dbReference>
<evidence type="ECO:0000256" key="4">
    <source>
        <dbReference type="ARBA" id="ARBA00022719"/>
    </source>
</evidence>
<evidence type="ECO:0000256" key="2">
    <source>
        <dbReference type="ARBA" id="ARBA00006214"/>
    </source>
</evidence>
<keyword evidence="3 10" id="KW-0812">Transmembrane</keyword>
<evidence type="ECO:0000256" key="7">
    <source>
        <dbReference type="ARBA" id="ARBA00023136"/>
    </source>
</evidence>
<dbReference type="InterPro" id="IPR041714">
    <property type="entry name" value="VKOR_Actinobacteria"/>
</dbReference>
<dbReference type="SMART" id="SM00756">
    <property type="entry name" value="VKc"/>
    <property type="match status" value="1"/>
</dbReference>
<evidence type="ECO:0000256" key="3">
    <source>
        <dbReference type="ARBA" id="ARBA00022692"/>
    </source>
</evidence>
<feature type="transmembrane region" description="Helical" evidence="10">
    <location>
        <begin position="158"/>
        <end position="178"/>
    </location>
</feature>
<reference evidence="12 13" key="1">
    <citation type="submission" date="2021-02" db="EMBL/GenBank/DDBJ databases">
        <title>Complete Genome Sequence of Arcanobacterium phocisimile strain DSM 26142T from a harbour seal.</title>
        <authorList>
            <person name="Borowiak M."/>
            <person name="Alssahen M."/>
            <person name="Malorny B."/>
            <person name="Laemmler C."/>
            <person name="Siebert U."/>
            <person name="Ploetz M."/>
            <person name="Abdulmawjood A."/>
        </authorList>
    </citation>
    <scope>NUCLEOTIDE SEQUENCE [LARGE SCALE GENOMIC DNA]</scope>
    <source>
        <strain evidence="12 13">DSM 26142</strain>
    </source>
</reference>
<proteinExistence type="inferred from homology"/>
<dbReference type="Gene3D" id="1.20.1440.130">
    <property type="entry name" value="VKOR domain"/>
    <property type="match status" value="1"/>
</dbReference>
<feature type="transmembrane region" description="Helical" evidence="10">
    <location>
        <begin position="125"/>
        <end position="146"/>
    </location>
</feature>
<dbReference type="Proteomes" id="UP000602653">
    <property type="component" value="Chromosome"/>
</dbReference>
<feature type="transmembrane region" description="Helical" evidence="10">
    <location>
        <begin position="92"/>
        <end position="118"/>
    </location>
</feature>
<evidence type="ECO:0000256" key="8">
    <source>
        <dbReference type="ARBA" id="ARBA00023157"/>
    </source>
</evidence>
<sequence length="226" mass="24859">MARKIDSELTEEQIVAKLVKYDAYPTAHQLAGGAERGLAWLITLCGFIGLWSSLSLIIAEKEKLTNPQAILLCDVNPLVGCGEWIGAWQNEVFFGISNSVLGLAFFAGIAALGLGLLARAQYARWLWQLLSVALGGGIVWVMWFMYESLAVEGKLCPYCMVTWVVTILLFVHVTARSAQAGHYGQGAQDFGRSYVRNRWIVIITAYAAVIVLIVTTFWNLLSVLVS</sequence>
<dbReference type="CDD" id="cd12922">
    <property type="entry name" value="VKOR_5"/>
    <property type="match status" value="1"/>
</dbReference>
<comment type="subcellular location">
    <subcellularLocation>
        <location evidence="1">Membrane</location>
        <topology evidence="1">Multi-pass membrane protein</topology>
    </subcellularLocation>
</comment>
<keyword evidence="4" id="KW-0874">Quinone</keyword>
<dbReference type="InterPro" id="IPR038354">
    <property type="entry name" value="VKOR_sf"/>
</dbReference>
<keyword evidence="13" id="KW-1185">Reference proteome</keyword>
<accession>A0ABX7IEW7</accession>
<keyword evidence="6" id="KW-0560">Oxidoreductase</keyword>
<feature type="transmembrane region" description="Helical" evidence="10">
    <location>
        <begin position="199"/>
        <end position="221"/>
    </location>
</feature>
<evidence type="ECO:0000256" key="9">
    <source>
        <dbReference type="ARBA" id="ARBA00023284"/>
    </source>
</evidence>
<evidence type="ECO:0000256" key="6">
    <source>
        <dbReference type="ARBA" id="ARBA00023002"/>
    </source>
</evidence>
<keyword evidence="5 10" id="KW-1133">Transmembrane helix</keyword>
<evidence type="ECO:0000313" key="12">
    <source>
        <dbReference type="EMBL" id="QRV01502.1"/>
    </source>
</evidence>
<evidence type="ECO:0000256" key="1">
    <source>
        <dbReference type="ARBA" id="ARBA00004141"/>
    </source>
</evidence>
<dbReference type="Pfam" id="PF07884">
    <property type="entry name" value="VKOR"/>
    <property type="match status" value="1"/>
</dbReference>